<feature type="region of interest" description="Disordered" evidence="9">
    <location>
        <begin position="1"/>
        <end position="22"/>
    </location>
</feature>
<evidence type="ECO:0000259" key="11">
    <source>
        <dbReference type="PROSITE" id="PS50893"/>
    </source>
</evidence>
<dbReference type="EMBL" id="JANJYI010000008">
    <property type="protein sequence ID" value="KAK2640089.1"/>
    <property type="molecule type" value="Genomic_DNA"/>
</dbReference>
<keyword evidence="7 10" id="KW-1133">Transmembrane helix</keyword>
<dbReference type="CDD" id="cd03213">
    <property type="entry name" value="ABCG_EPDR"/>
    <property type="match status" value="1"/>
</dbReference>
<gene>
    <name evidence="12" type="ORF">Ddye_027884</name>
</gene>
<name>A0AAD9TPY2_9ROSI</name>
<dbReference type="PANTHER" id="PTHR48041:SF135">
    <property type="entry name" value="ABC TRANSPORTER G FAMILY MEMBER 26"/>
    <property type="match status" value="1"/>
</dbReference>
<feature type="transmembrane region" description="Helical" evidence="10">
    <location>
        <begin position="579"/>
        <end position="596"/>
    </location>
</feature>
<dbReference type="Pfam" id="PF00005">
    <property type="entry name" value="ABC_tran"/>
    <property type="match status" value="1"/>
</dbReference>
<dbReference type="SUPFAM" id="SSF52540">
    <property type="entry name" value="P-loop containing nucleoside triphosphate hydrolases"/>
    <property type="match status" value="1"/>
</dbReference>
<sequence>MEIGREDEIADTPLSPPSMGSMHIAGGNSFGHNIEFMSQAYLRNRYSEIDIEEDTLERIKDRPLPIYLKFEDVEFKVKCSQASIMNPVKSVVSKVTTQLNLDKDYKQILKGITGSIGPGEILALMGPSGSGKTTLLKIVGGRLTNNVKGKITYNDITYNTVLKRRIGFVTQDDVLLPQLTVEETLVFAAFLRLPGNMNRQQKHSRVEMIIKELGLERCRHTRVGGGFVKGISGGERKRTSIGYEILVDPSLLLLDEPTSGLDSTSANKLLQILQKVAKAGRTVITTIHQPSSRMFHMFDKLLLISEGYPVYYGKARASMEYFSSLRFIPEIAMNPAEFLIDLATGQMNDISVPEGLLASQGAPDSYRDVIKYLQLKYKTQLEPKEKEENHRNTKTPEQLQLAIQVKKDWTLSWWEQFKIIGKRTFKERRRDYFDKLRLVQSLGIAILLGLLWWKSQTGTEAQLRDQVGLIFYICIFWTSSSIFGAVYVFPFEKIYLVKERKADMYRLSVYYACSTLCDMVAHVFYPTLFMVIIYFMAGFKRTVPCFFLTLFSVLLIAVTSQGAGELFGAAVLSVKRAGMIASLVLMLFLLTGGYYVQHIPKFMQWLKYLSFMYYGFRLLLKVQYSGDQLYECESEGGCRTLQSSPSFDMVNLSGGLQEVWVLLAMAFGYRLCAYLCLRKKISKCHL</sequence>
<evidence type="ECO:0000256" key="7">
    <source>
        <dbReference type="ARBA" id="ARBA00022989"/>
    </source>
</evidence>
<dbReference type="Pfam" id="PF01061">
    <property type="entry name" value="ABC2_membrane"/>
    <property type="match status" value="1"/>
</dbReference>
<keyword evidence="3" id="KW-0813">Transport</keyword>
<dbReference type="PROSITE" id="PS50893">
    <property type="entry name" value="ABC_TRANSPORTER_2"/>
    <property type="match status" value="1"/>
</dbReference>
<evidence type="ECO:0000313" key="12">
    <source>
        <dbReference type="EMBL" id="KAK2640089.1"/>
    </source>
</evidence>
<keyword evidence="13" id="KW-1185">Reference proteome</keyword>
<evidence type="ECO:0000256" key="8">
    <source>
        <dbReference type="ARBA" id="ARBA00023136"/>
    </source>
</evidence>
<dbReference type="SMART" id="SM00382">
    <property type="entry name" value="AAA"/>
    <property type="match status" value="1"/>
</dbReference>
<evidence type="ECO:0000313" key="13">
    <source>
        <dbReference type="Proteomes" id="UP001280121"/>
    </source>
</evidence>
<comment type="similarity">
    <text evidence="2">Belongs to the ABC transporter superfamily. ABCG family. Eye pigment precursor importer (TC 3.A.1.204) subfamily.</text>
</comment>
<dbReference type="FunFam" id="3.40.50.300:FF:000337">
    <property type="entry name" value="ABC transporter G family member 22"/>
    <property type="match status" value="1"/>
</dbReference>
<feature type="transmembrane region" description="Helical" evidence="10">
    <location>
        <begin position="436"/>
        <end position="453"/>
    </location>
</feature>
<feature type="transmembrane region" description="Helical" evidence="10">
    <location>
        <begin position="547"/>
        <end position="572"/>
    </location>
</feature>
<organism evidence="12 13">
    <name type="scientific">Dipteronia dyeriana</name>
    <dbReference type="NCBI Taxonomy" id="168575"/>
    <lineage>
        <taxon>Eukaryota</taxon>
        <taxon>Viridiplantae</taxon>
        <taxon>Streptophyta</taxon>
        <taxon>Embryophyta</taxon>
        <taxon>Tracheophyta</taxon>
        <taxon>Spermatophyta</taxon>
        <taxon>Magnoliopsida</taxon>
        <taxon>eudicotyledons</taxon>
        <taxon>Gunneridae</taxon>
        <taxon>Pentapetalae</taxon>
        <taxon>rosids</taxon>
        <taxon>malvids</taxon>
        <taxon>Sapindales</taxon>
        <taxon>Sapindaceae</taxon>
        <taxon>Hippocastanoideae</taxon>
        <taxon>Acereae</taxon>
        <taxon>Dipteronia</taxon>
    </lineage>
</organism>
<dbReference type="GO" id="GO:0016020">
    <property type="term" value="C:membrane"/>
    <property type="evidence" value="ECO:0007669"/>
    <property type="project" value="UniProtKB-SubCell"/>
</dbReference>
<dbReference type="GO" id="GO:0005524">
    <property type="term" value="F:ATP binding"/>
    <property type="evidence" value="ECO:0007669"/>
    <property type="project" value="UniProtKB-KW"/>
</dbReference>
<dbReference type="PANTHER" id="PTHR48041">
    <property type="entry name" value="ABC TRANSPORTER G FAMILY MEMBER 28"/>
    <property type="match status" value="1"/>
</dbReference>
<feature type="domain" description="ABC transporter" evidence="11">
    <location>
        <begin position="68"/>
        <end position="331"/>
    </location>
</feature>
<dbReference type="Gene3D" id="3.40.50.300">
    <property type="entry name" value="P-loop containing nucleotide triphosphate hydrolases"/>
    <property type="match status" value="1"/>
</dbReference>
<dbReference type="Pfam" id="PF19055">
    <property type="entry name" value="ABC2_membrane_7"/>
    <property type="match status" value="1"/>
</dbReference>
<evidence type="ECO:0000256" key="2">
    <source>
        <dbReference type="ARBA" id="ARBA00005814"/>
    </source>
</evidence>
<dbReference type="InterPro" id="IPR050352">
    <property type="entry name" value="ABCG_transporters"/>
</dbReference>
<dbReference type="GO" id="GO:0140359">
    <property type="term" value="F:ABC-type transporter activity"/>
    <property type="evidence" value="ECO:0007669"/>
    <property type="project" value="InterPro"/>
</dbReference>
<keyword evidence="8 10" id="KW-0472">Membrane</keyword>
<feature type="transmembrane region" description="Helical" evidence="10">
    <location>
        <begin position="509"/>
        <end position="535"/>
    </location>
</feature>
<dbReference type="InterPro" id="IPR003593">
    <property type="entry name" value="AAA+_ATPase"/>
</dbReference>
<feature type="transmembrane region" description="Helical" evidence="10">
    <location>
        <begin position="659"/>
        <end position="677"/>
    </location>
</feature>
<evidence type="ECO:0000256" key="5">
    <source>
        <dbReference type="ARBA" id="ARBA00022741"/>
    </source>
</evidence>
<evidence type="ECO:0000256" key="1">
    <source>
        <dbReference type="ARBA" id="ARBA00004141"/>
    </source>
</evidence>
<keyword evidence="6" id="KW-0067">ATP-binding</keyword>
<feature type="transmembrane region" description="Helical" evidence="10">
    <location>
        <begin position="469"/>
        <end position="489"/>
    </location>
</feature>
<evidence type="ECO:0000256" key="6">
    <source>
        <dbReference type="ARBA" id="ARBA00022840"/>
    </source>
</evidence>
<dbReference type="InterPro" id="IPR043926">
    <property type="entry name" value="ABCG_dom"/>
</dbReference>
<reference evidence="12" key="1">
    <citation type="journal article" date="2023" name="Plant J.">
        <title>Genome sequences and population genomics provide insights into the demographic history, inbreeding, and mutation load of two 'living fossil' tree species of Dipteronia.</title>
        <authorList>
            <person name="Feng Y."/>
            <person name="Comes H.P."/>
            <person name="Chen J."/>
            <person name="Zhu S."/>
            <person name="Lu R."/>
            <person name="Zhang X."/>
            <person name="Li P."/>
            <person name="Qiu J."/>
            <person name="Olsen K.M."/>
            <person name="Qiu Y."/>
        </authorList>
    </citation>
    <scope>NUCLEOTIDE SEQUENCE</scope>
    <source>
        <strain evidence="12">KIB01</strain>
    </source>
</reference>
<evidence type="ECO:0000256" key="9">
    <source>
        <dbReference type="SAM" id="MobiDB-lite"/>
    </source>
</evidence>
<dbReference type="GO" id="GO:0016887">
    <property type="term" value="F:ATP hydrolysis activity"/>
    <property type="evidence" value="ECO:0007669"/>
    <property type="project" value="InterPro"/>
</dbReference>
<keyword evidence="5" id="KW-0547">Nucleotide-binding</keyword>
<dbReference type="InterPro" id="IPR003439">
    <property type="entry name" value="ABC_transporter-like_ATP-bd"/>
</dbReference>
<dbReference type="Proteomes" id="UP001280121">
    <property type="component" value="Unassembled WGS sequence"/>
</dbReference>
<dbReference type="InterPro" id="IPR013525">
    <property type="entry name" value="ABC2_TM"/>
</dbReference>
<comment type="caution">
    <text evidence="12">The sequence shown here is derived from an EMBL/GenBank/DDBJ whole genome shotgun (WGS) entry which is preliminary data.</text>
</comment>
<dbReference type="AlphaFoldDB" id="A0AAD9TPY2"/>
<accession>A0AAD9TPY2</accession>
<evidence type="ECO:0000256" key="4">
    <source>
        <dbReference type="ARBA" id="ARBA00022692"/>
    </source>
</evidence>
<comment type="subcellular location">
    <subcellularLocation>
        <location evidence="1">Membrane</location>
        <topology evidence="1">Multi-pass membrane protein</topology>
    </subcellularLocation>
</comment>
<dbReference type="InterPro" id="IPR027417">
    <property type="entry name" value="P-loop_NTPase"/>
</dbReference>
<proteinExistence type="inferred from homology"/>
<keyword evidence="4 10" id="KW-0812">Transmembrane</keyword>
<protein>
    <recommendedName>
        <fullName evidence="11">ABC transporter domain-containing protein</fullName>
    </recommendedName>
</protein>
<evidence type="ECO:0000256" key="10">
    <source>
        <dbReference type="SAM" id="Phobius"/>
    </source>
</evidence>
<evidence type="ECO:0000256" key="3">
    <source>
        <dbReference type="ARBA" id="ARBA00022448"/>
    </source>
</evidence>